<accession>A0ACD6AT57</accession>
<organism evidence="1 2">
    <name type="scientific">Avena sativa</name>
    <name type="common">Oat</name>
    <dbReference type="NCBI Taxonomy" id="4498"/>
    <lineage>
        <taxon>Eukaryota</taxon>
        <taxon>Viridiplantae</taxon>
        <taxon>Streptophyta</taxon>
        <taxon>Embryophyta</taxon>
        <taxon>Tracheophyta</taxon>
        <taxon>Spermatophyta</taxon>
        <taxon>Magnoliopsida</taxon>
        <taxon>Liliopsida</taxon>
        <taxon>Poales</taxon>
        <taxon>Poaceae</taxon>
        <taxon>BOP clade</taxon>
        <taxon>Pooideae</taxon>
        <taxon>Poodae</taxon>
        <taxon>Poeae</taxon>
        <taxon>Poeae Chloroplast Group 1 (Aveneae type)</taxon>
        <taxon>Aveninae</taxon>
        <taxon>Avena</taxon>
    </lineage>
</organism>
<dbReference type="EnsemblPlants" id="AVESA.00010b.r2.UnG1433460.1">
    <property type="protein sequence ID" value="AVESA.00010b.r2.UnG1433460.1.CDS"/>
    <property type="gene ID" value="AVESA.00010b.r2.UnG1433460"/>
</dbReference>
<proteinExistence type="predicted"/>
<evidence type="ECO:0000313" key="1">
    <source>
        <dbReference type="EnsemblPlants" id="AVESA.00010b.r2.UnG1433460.1.CDS"/>
    </source>
</evidence>
<dbReference type="Proteomes" id="UP001732700">
    <property type="component" value="Unassembled WGS sequence"/>
</dbReference>
<reference evidence="1" key="1">
    <citation type="submission" date="2025-09" db="UniProtKB">
        <authorList>
            <consortium name="EnsemblPlants"/>
        </authorList>
    </citation>
    <scope>IDENTIFICATION</scope>
</reference>
<keyword evidence="2" id="KW-1185">Reference proteome</keyword>
<evidence type="ECO:0000313" key="2">
    <source>
        <dbReference type="Proteomes" id="UP001732700"/>
    </source>
</evidence>
<protein>
    <submittedName>
        <fullName evidence="1">Uncharacterized protein</fullName>
    </submittedName>
</protein>
<name>A0ACD6AT57_AVESA</name>
<sequence length="178" mass="19853">MLEWLLNILGWNVRGLNDPDRRDTVHETIASSSCQIVCLQETKLSSVSSFDAVYIGGNRLRGYAERPANGTRGGILLLWDDSLMQLSDVQLSEFCLSAKIHFLNSNGENDFKITTVYGPTASSRKDDFFAELIEHKPLNGWGKLRKALQRDSSGNPDAWVKCANSRAHGQEKRGPNND</sequence>